<evidence type="ECO:0000313" key="1">
    <source>
        <dbReference type="EMBL" id="KAK8930987.1"/>
    </source>
</evidence>
<evidence type="ECO:0000313" key="2">
    <source>
        <dbReference type="Proteomes" id="UP001418222"/>
    </source>
</evidence>
<dbReference type="EMBL" id="JBBWWQ010000014">
    <property type="protein sequence ID" value="KAK8930987.1"/>
    <property type="molecule type" value="Genomic_DNA"/>
</dbReference>
<proteinExistence type="predicted"/>
<accession>A0AAP0B7N2</accession>
<keyword evidence="2" id="KW-1185">Reference proteome</keyword>
<name>A0AAP0B7N2_9ASPA</name>
<sequence length="127" mass="14109">MTGPLRRDYGPMRASIPTSNFVHVRFLFPIPHLRVGYSSPKLEGEVANSDLRSVVGLDNDIDDERSSVDTGFLRRSAPPRLRASAAPQIPELCSPGGKRVLPPNIYPTHTGLWISRVPEHDLNHLFS</sequence>
<dbReference type="Proteomes" id="UP001418222">
    <property type="component" value="Unassembled WGS sequence"/>
</dbReference>
<comment type="caution">
    <text evidence="1">The sequence shown here is derived from an EMBL/GenBank/DDBJ whole genome shotgun (WGS) entry which is preliminary data.</text>
</comment>
<dbReference type="AlphaFoldDB" id="A0AAP0B7N2"/>
<reference evidence="1 2" key="1">
    <citation type="journal article" date="2022" name="Nat. Plants">
        <title>Genomes of leafy and leafless Platanthera orchids illuminate the evolution of mycoheterotrophy.</title>
        <authorList>
            <person name="Li M.H."/>
            <person name="Liu K.W."/>
            <person name="Li Z."/>
            <person name="Lu H.C."/>
            <person name="Ye Q.L."/>
            <person name="Zhang D."/>
            <person name="Wang J.Y."/>
            <person name="Li Y.F."/>
            <person name="Zhong Z.M."/>
            <person name="Liu X."/>
            <person name="Yu X."/>
            <person name="Liu D.K."/>
            <person name="Tu X.D."/>
            <person name="Liu B."/>
            <person name="Hao Y."/>
            <person name="Liao X.Y."/>
            <person name="Jiang Y.T."/>
            <person name="Sun W.H."/>
            <person name="Chen J."/>
            <person name="Chen Y.Q."/>
            <person name="Ai Y."/>
            <person name="Zhai J.W."/>
            <person name="Wu S.S."/>
            <person name="Zhou Z."/>
            <person name="Hsiao Y.Y."/>
            <person name="Wu W.L."/>
            <person name="Chen Y.Y."/>
            <person name="Lin Y.F."/>
            <person name="Hsu J.L."/>
            <person name="Li C.Y."/>
            <person name="Wang Z.W."/>
            <person name="Zhao X."/>
            <person name="Zhong W.Y."/>
            <person name="Ma X.K."/>
            <person name="Ma L."/>
            <person name="Huang J."/>
            <person name="Chen G.Z."/>
            <person name="Huang M.Z."/>
            <person name="Huang L."/>
            <person name="Peng D.H."/>
            <person name="Luo Y.B."/>
            <person name="Zou S.Q."/>
            <person name="Chen S.P."/>
            <person name="Lan S."/>
            <person name="Tsai W.C."/>
            <person name="Van de Peer Y."/>
            <person name="Liu Z.J."/>
        </authorList>
    </citation>
    <scope>NUCLEOTIDE SEQUENCE [LARGE SCALE GENOMIC DNA]</scope>
    <source>
        <tissue evidence="1">Leaf</tissue>
    </source>
</reference>
<gene>
    <name evidence="1" type="ORF">KSP39_PZI016667</name>
</gene>
<organism evidence="1 2">
    <name type="scientific">Platanthera zijinensis</name>
    <dbReference type="NCBI Taxonomy" id="2320716"/>
    <lineage>
        <taxon>Eukaryota</taxon>
        <taxon>Viridiplantae</taxon>
        <taxon>Streptophyta</taxon>
        <taxon>Embryophyta</taxon>
        <taxon>Tracheophyta</taxon>
        <taxon>Spermatophyta</taxon>
        <taxon>Magnoliopsida</taxon>
        <taxon>Liliopsida</taxon>
        <taxon>Asparagales</taxon>
        <taxon>Orchidaceae</taxon>
        <taxon>Orchidoideae</taxon>
        <taxon>Orchideae</taxon>
        <taxon>Orchidinae</taxon>
        <taxon>Platanthera</taxon>
    </lineage>
</organism>
<protein>
    <submittedName>
        <fullName evidence="1">Uncharacterized protein</fullName>
    </submittedName>
</protein>